<dbReference type="OrthoDB" id="482920at2"/>
<feature type="domain" description="DUF1995" evidence="1">
    <location>
        <begin position="5"/>
        <end position="209"/>
    </location>
</feature>
<dbReference type="Pfam" id="PF09353">
    <property type="entry name" value="DUF1995"/>
    <property type="match status" value="1"/>
</dbReference>
<dbReference type="Proteomes" id="UP000186868">
    <property type="component" value="Unassembled WGS sequence"/>
</dbReference>
<name>A0A1U7HSQ8_9CYAN</name>
<dbReference type="PANTHER" id="PTHR35509:SF1">
    <property type="entry name" value="DOMAIN PROTEIN, PUTATIVE (DUF1995)-RELATED"/>
    <property type="match status" value="1"/>
</dbReference>
<dbReference type="AlphaFoldDB" id="A0A1U7HSQ8"/>
<evidence type="ECO:0000259" key="1">
    <source>
        <dbReference type="Pfam" id="PF09353"/>
    </source>
</evidence>
<dbReference type="PANTHER" id="PTHR35509">
    <property type="entry name" value="DOMAIN PROTEIN, PUTATIVE (DUF1995)-RELATED"/>
    <property type="match status" value="1"/>
</dbReference>
<comment type="caution">
    <text evidence="2">The sequence shown here is derived from an EMBL/GenBank/DDBJ whole genome shotgun (WGS) entry which is preliminary data.</text>
</comment>
<gene>
    <name evidence="2" type="ORF">NIES593_00855</name>
</gene>
<evidence type="ECO:0000313" key="3">
    <source>
        <dbReference type="Proteomes" id="UP000186868"/>
    </source>
</evidence>
<dbReference type="RefSeq" id="WP_073597781.1">
    <property type="nucleotide sequence ID" value="NZ_MRCB01000001.1"/>
</dbReference>
<organism evidence="2 3">
    <name type="scientific">Hydrococcus rivularis NIES-593</name>
    <dbReference type="NCBI Taxonomy" id="1921803"/>
    <lineage>
        <taxon>Bacteria</taxon>
        <taxon>Bacillati</taxon>
        <taxon>Cyanobacteriota</taxon>
        <taxon>Cyanophyceae</taxon>
        <taxon>Pleurocapsales</taxon>
        <taxon>Hydrococcaceae</taxon>
        <taxon>Hydrococcus</taxon>
    </lineage>
</organism>
<accession>A0A1U7HSQ8</accession>
<dbReference type="InterPro" id="IPR018962">
    <property type="entry name" value="DUF1995"/>
</dbReference>
<dbReference type="InterPro" id="IPR053021">
    <property type="entry name" value="Chloroplast_ADK"/>
</dbReference>
<protein>
    <recommendedName>
        <fullName evidence="1">DUF1995 domain-containing protein</fullName>
    </recommendedName>
</protein>
<evidence type="ECO:0000313" key="2">
    <source>
        <dbReference type="EMBL" id="OKH26640.1"/>
    </source>
</evidence>
<dbReference type="EMBL" id="MRCB01000001">
    <property type="protein sequence ID" value="OKH26640.1"/>
    <property type="molecule type" value="Genomic_DNA"/>
</dbReference>
<sequence>MPQVPSTLEEAVEQAKEATKVALEAGCGRIQVELVVPEIALQAQSLALEFTSLLEDYGSGLRVLFPDTGAAALARRDWGETVFQVSDLGSRFIPVDMKISEEDTAFLVVSPSAIEVNSVEKLCNLAGDRPVVLLIPQLEDVSVVGIGLAARQLRERFLSTLESSYYFRPLEGAVVLRSYPSLWQVWLEGEEDYQLIAEEPQKPAGERLDLLIAGAVTGNSDENENAQAPKPKKPGLLTNMQRFFRALSQ</sequence>
<reference evidence="2 3" key="1">
    <citation type="submission" date="2016-11" db="EMBL/GenBank/DDBJ databases">
        <title>Draft Genome Sequences of Nine Cyanobacterial Strains from Diverse Habitats.</title>
        <authorList>
            <person name="Zhu T."/>
            <person name="Hou S."/>
            <person name="Lu X."/>
            <person name="Hess W.R."/>
        </authorList>
    </citation>
    <scope>NUCLEOTIDE SEQUENCE [LARGE SCALE GENOMIC DNA]</scope>
    <source>
        <strain evidence="2 3">NIES-593</strain>
    </source>
</reference>
<proteinExistence type="predicted"/>
<keyword evidence="3" id="KW-1185">Reference proteome</keyword>
<dbReference type="STRING" id="1921803.NIES593_00855"/>